<evidence type="ECO:0008006" key="2">
    <source>
        <dbReference type="Google" id="ProtNLM"/>
    </source>
</evidence>
<reference evidence="1" key="1">
    <citation type="journal article" date="2020" name="Nature">
        <title>Giant virus diversity and host interactions through global metagenomics.</title>
        <authorList>
            <person name="Schulz F."/>
            <person name="Roux S."/>
            <person name="Paez-Espino D."/>
            <person name="Jungbluth S."/>
            <person name="Walsh D.A."/>
            <person name="Denef V.J."/>
            <person name="McMahon K.D."/>
            <person name="Konstantinidis K.T."/>
            <person name="Eloe-Fadrosh E.A."/>
            <person name="Kyrpides N.C."/>
            <person name="Woyke T."/>
        </authorList>
    </citation>
    <scope>NUCLEOTIDE SEQUENCE</scope>
    <source>
        <strain evidence="1">GVMAG-S-1101161-73</strain>
    </source>
</reference>
<dbReference type="SUPFAM" id="SSF117782">
    <property type="entry name" value="YbjQ-like"/>
    <property type="match status" value="1"/>
</dbReference>
<evidence type="ECO:0000313" key="1">
    <source>
        <dbReference type="EMBL" id="QHS81140.1"/>
    </source>
</evidence>
<dbReference type="EMBL" id="MN740730">
    <property type="protein sequence ID" value="QHS81140.1"/>
    <property type="molecule type" value="Genomic_DNA"/>
</dbReference>
<organism evidence="1">
    <name type="scientific">viral metagenome</name>
    <dbReference type="NCBI Taxonomy" id="1070528"/>
    <lineage>
        <taxon>unclassified sequences</taxon>
        <taxon>metagenomes</taxon>
        <taxon>organismal metagenomes</taxon>
    </lineage>
</organism>
<dbReference type="Pfam" id="PF01906">
    <property type="entry name" value="YbjQ_1"/>
    <property type="match status" value="1"/>
</dbReference>
<name>A0A6C0ANW9_9ZZZZ</name>
<proteinExistence type="predicted"/>
<accession>A0A6C0ANW9</accession>
<dbReference type="InterPro" id="IPR002765">
    <property type="entry name" value="UPF0145_YbjQ-like"/>
</dbReference>
<dbReference type="InterPro" id="IPR035439">
    <property type="entry name" value="UPF0145_dom_sf"/>
</dbReference>
<dbReference type="AlphaFoldDB" id="A0A6C0ANW9"/>
<sequence>MPGVYTTGSYDTNEWEPVDMVTVSHNESISALRDIGVGIGQIFGGKSDLLEKKILDLREGLIKEAEKLLKTKGDNYMIVGFDMETSQFDRAIIVIGTGTLLRKKKQSAGATRSLKTRRRR</sequence>
<protein>
    <recommendedName>
        <fullName evidence="2">Heavy metal-binding domain-containing protein</fullName>
    </recommendedName>
</protein>
<dbReference type="Gene3D" id="3.30.110.70">
    <property type="entry name" value="Hypothetical protein apc22750. Chain B"/>
    <property type="match status" value="1"/>
</dbReference>